<evidence type="ECO:0000256" key="1">
    <source>
        <dbReference type="ARBA" id="ARBA00022527"/>
    </source>
</evidence>
<dbReference type="Proteomes" id="UP000660339">
    <property type="component" value="Unassembled WGS sequence"/>
</dbReference>
<keyword evidence="5" id="KW-1185">Reference proteome</keyword>
<dbReference type="InterPro" id="IPR050267">
    <property type="entry name" value="Anti-sigma-factor_SerPK"/>
</dbReference>
<feature type="domain" description="Histidine kinase/HSP90-like ATPase" evidence="2">
    <location>
        <begin position="205"/>
        <end position="311"/>
    </location>
</feature>
<keyword evidence="1" id="KW-0418">Kinase</keyword>
<evidence type="ECO:0000313" key="5">
    <source>
        <dbReference type="Proteomes" id="UP000660339"/>
    </source>
</evidence>
<dbReference type="Pfam" id="PF14417">
    <property type="entry name" value="MEDS"/>
    <property type="match status" value="1"/>
</dbReference>
<dbReference type="Gene3D" id="3.30.565.10">
    <property type="entry name" value="Histidine kinase-like ATPase, C-terminal domain"/>
    <property type="match status" value="1"/>
</dbReference>
<dbReference type="InterPro" id="IPR036890">
    <property type="entry name" value="HATPase_C_sf"/>
</dbReference>
<dbReference type="InterPro" id="IPR047718">
    <property type="entry name" value="RsbA-like_anti_sig"/>
</dbReference>
<dbReference type="NCBIfam" id="NF041045">
    <property type="entry name" value="RsbA_anti_sig"/>
    <property type="match status" value="1"/>
</dbReference>
<dbReference type="PANTHER" id="PTHR35526">
    <property type="entry name" value="ANTI-SIGMA-F FACTOR RSBW-RELATED"/>
    <property type="match status" value="1"/>
</dbReference>
<sequence length="318" mass="34459">MRSGVPNGHVGVFHEATFYDSDEQFLAVVLPFLRQGVAAGEPTVSLFTAHNQRLLRDAVGPNSGVEFIDGDPHYSRPAVAIHRHRQMLAGYVADGATQIRIASEVPHPGTGVPWEWWARYEAAVNDVYNDYPMYGLCPYDLRITPDQVLRDARRTHPHIVASDGTRERCGTYQQPADFLADAVMAWVEPLEAEPPMVEVANPQPHQARQAVTALQPVARLSTDDLNGLLLSTSEAVTNALVHGRAPVLLRAWAVPGRIVVTVFDHGPGPANVVAGLVPAAAPGGLGLWLAHQMCAYVSLRRSAEGFSIRLVAGWPVGV</sequence>
<dbReference type="PANTHER" id="PTHR35526:SF3">
    <property type="entry name" value="ANTI-SIGMA-F FACTOR RSBW"/>
    <property type="match status" value="1"/>
</dbReference>
<dbReference type="Pfam" id="PF13581">
    <property type="entry name" value="HATPase_c_2"/>
    <property type="match status" value="1"/>
</dbReference>
<dbReference type="EMBL" id="BONJ01000037">
    <property type="protein sequence ID" value="GIG18148.1"/>
    <property type="molecule type" value="Genomic_DNA"/>
</dbReference>
<gene>
    <name evidence="4" type="ORF">Cme02nite_64800</name>
</gene>
<evidence type="ECO:0000259" key="3">
    <source>
        <dbReference type="Pfam" id="PF14417"/>
    </source>
</evidence>
<dbReference type="InterPro" id="IPR025847">
    <property type="entry name" value="MEDS_domain"/>
</dbReference>
<evidence type="ECO:0000259" key="2">
    <source>
        <dbReference type="Pfam" id="PF13581"/>
    </source>
</evidence>
<comment type="caution">
    <text evidence="4">The sequence shown here is derived from an EMBL/GenBank/DDBJ whole genome shotgun (WGS) entry which is preliminary data.</text>
</comment>
<proteinExistence type="predicted"/>
<dbReference type="AlphaFoldDB" id="A0A8J3LGY0"/>
<keyword evidence="1" id="KW-0808">Transferase</keyword>
<evidence type="ECO:0000313" key="4">
    <source>
        <dbReference type="EMBL" id="GIG18148.1"/>
    </source>
</evidence>
<keyword evidence="1" id="KW-0723">Serine/threonine-protein kinase</keyword>
<protein>
    <submittedName>
        <fullName evidence="4">Anti-sigma regulatory factor</fullName>
    </submittedName>
</protein>
<feature type="domain" description="MEDS" evidence="3">
    <location>
        <begin position="14"/>
        <end position="157"/>
    </location>
</feature>
<name>A0A8J3LGY0_9ACTN</name>
<dbReference type="SUPFAM" id="SSF55874">
    <property type="entry name" value="ATPase domain of HSP90 chaperone/DNA topoisomerase II/histidine kinase"/>
    <property type="match status" value="1"/>
</dbReference>
<dbReference type="GO" id="GO:0004674">
    <property type="term" value="F:protein serine/threonine kinase activity"/>
    <property type="evidence" value="ECO:0007669"/>
    <property type="project" value="UniProtKB-KW"/>
</dbReference>
<organism evidence="4 5">
    <name type="scientific">Catellatospora methionotrophica</name>
    <dbReference type="NCBI Taxonomy" id="121620"/>
    <lineage>
        <taxon>Bacteria</taxon>
        <taxon>Bacillati</taxon>
        <taxon>Actinomycetota</taxon>
        <taxon>Actinomycetes</taxon>
        <taxon>Micromonosporales</taxon>
        <taxon>Micromonosporaceae</taxon>
        <taxon>Catellatospora</taxon>
    </lineage>
</organism>
<reference evidence="4" key="1">
    <citation type="submission" date="2021-01" db="EMBL/GenBank/DDBJ databases">
        <title>Whole genome shotgun sequence of Catellatospora methionotrophica NBRC 14553.</title>
        <authorList>
            <person name="Komaki H."/>
            <person name="Tamura T."/>
        </authorList>
    </citation>
    <scope>NUCLEOTIDE SEQUENCE</scope>
    <source>
        <strain evidence="4">NBRC 14553</strain>
    </source>
</reference>
<accession>A0A8J3LGY0</accession>
<dbReference type="InterPro" id="IPR003594">
    <property type="entry name" value="HATPase_dom"/>
</dbReference>
<dbReference type="CDD" id="cd16936">
    <property type="entry name" value="HATPase_RsbW-like"/>
    <property type="match status" value="1"/>
</dbReference>